<keyword evidence="1" id="KW-1133">Transmembrane helix</keyword>
<proteinExistence type="predicted"/>
<sequence length="231" mass="24815">MRGVSVTDGRMTVEGVAGRFVQGIGRHLRLSASDLRLIGGFASQDGRLREDARIVGRAHLLSDSLRRAGFDDEAGAIALTIRPLSASNEARMLLMLGFREADDADGEFFADAFVAPVVFDALKGDMLSGAAQRLSLSATTSLWVREAEREAASGVPLTWHLGLDSDGQTSAPARGLVDTLDWDAGPIETLAAEPVADEEQDTTADQLGRINWSLKQLLLILVFLMIIIALK</sequence>
<accession>A0A1H6A1R8</accession>
<name>A0A1H6A1R8_9HYPH</name>
<dbReference type="Proteomes" id="UP000236743">
    <property type="component" value="Unassembled WGS sequence"/>
</dbReference>
<evidence type="ECO:0000256" key="1">
    <source>
        <dbReference type="SAM" id="Phobius"/>
    </source>
</evidence>
<reference evidence="2 3" key="1">
    <citation type="submission" date="2016-10" db="EMBL/GenBank/DDBJ databases">
        <authorList>
            <person name="de Groot N.N."/>
        </authorList>
    </citation>
    <scope>NUCLEOTIDE SEQUENCE [LARGE SCALE GENOMIC DNA]</scope>
    <source>
        <strain evidence="2 3">DSM 26656</strain>
    </source>
</reference>
<keyword evidence="1" id="KW-0472">Membrane</keyword>
<evidence type="ECO:0000313" key="2">
    <source>
        <dbReference type="EMBL" id="SEG42174.1"/>
    </source>
</evidence>
<dbReference type="AlphaFoldDB" id="A0A1H6A1R8"/>
<dbReference type="EMBL" id="FNUY01000005">
    <property type="protein sequence ID" value="SEG42174.1"/>
    <property type="molecule type" value="Genomic_DNA"/>
</dbReference>
<protein>
    <submittedName>
        <fullName evidence="2">Uncharacterized protein</fullName>
    </submittedName>
</protein>
<evidence type="ECO:0000313" key="3">
    <source>
        <dbReference type="Proteomes" id="UP000236743"/>
    </source>
</evidence>
<feature type="transmembrane region" description="Helical" evidence="1">
    <location>
        <begin position="212"/>
        <end position="230"/>
    </location>
</feature>
<keyword evidence="3" id="KW-1185">Reference proteome</keyword>
<organism evidence="2 3">
    <name type="scientific">Bosea lathyri</name>
    <dbReference type="NCBI Taxonomy" id="1036778"/>
    <lineage>
        <taxon>Bacteria</taxon>
        <taxon>Pseudomonadati</taxon>
        <taxon>Pseudomonadota</taxon>
        <taxon>Alphaproteobacteria</taxon>
        <taxon>Hyphomicrobiales</taxon>
        <taxon>Boseaceae</taxon>
        <taxon>Bosea</taxon>
    </lineage>
</organism>
<keyword evidence="1" id="KW-0812">Transmembrane</keyword>
<gene>
    <name evidence="2" type="ORF">SAMN04488115_105135</name>
</gene>